<name>A0A7S4N4Q4_9STRA</name>
<gene>
    <name evidence="9" type="ORF">OAUR00152_LOCUS28435</name>
</gene>
<comment type="subcellular location">
    <subcellularLocation>
        <location evidence="1">Membrane</location>
        <topology evidence="1">Multi-pass membrane protein</topology>
    </subcellularLocation>
</comment>
<sequence>MRVGGILLSMFFAPAAGFAGLESLSSAHDAIAPFLEHPTTVATAAAANLGGELLAGYKHALATEPLRTKMITGATLAACGDAIAQKQQEDKYDPRRGASFMAFDACYRALQHTLFPPIVKYCDGHFLLGAVAAVPPLAQLVQPETADPFFYGAMEQTLASQLGIVPFLYYPVFFTLTGFVQGLSAEGSIQRAKDTFIPLMKRNLLFWIPVQFVQFGFIEEGLQIPFLCVCGLAWTFILSVMAGSTKNYCVTGSETDCQLPEDLFPHEGDDYIIVDGRASLEGEIDSFVQAALDRDEASAEASLGINGASSKTASKEEKVESLTR</sequence>
<keyword evidence="8" id="KW-0732">Signal</keyword>
<evidence type="ECO:0000256" key="2">
    <source>
        <dbReference type="ARBA" id="ARBA00006824"/>
    </source>
</evidence>
<accession>A0A7S4N4Q4</accession>
<keyword evidence="3" id="KW-0812">Transmembrane</keyword>
<dbReference type="GO" id="GO:0005737">
    <property type="term" value="C:cytoplasm"/>
    <property type="evidence" value="ECO:0007669"/>
    <property type="project" value="TreeGrafter"/>
</dbReference>
<feature type="chain" id="PRO_5030708651" evidence="8">
    <location>
        <begin position="18"/>
        <end position="324"/>
    </location>
</feature>
<dbReference type="InterPro" id="IPR007248">
    <property type="entry name" value="Mpv17_PMP22"/>
</dbReference>
<evidence type="ECO:0000256" key="7">
    <source>
        <dbReference type="SAM" id="MobiDB-lite"/>
    </source>
</evidence>
<evidence type="ECO:0000313" key="9">
    <source>
        <dbReference type="EMBL" id="CAE2264873.1"/>
    </source>
</evidence>
<dbReference type="Pfam" id="PF04117">
    <property type="entry name" value="Mpv17_PMP22"/>
    <property type="match status" value="1"/>
</dbReference>
<dbReference type="AlphaFoldDB" id="A0A7S4N4Q4"/>
<reference evidence="9" key="1">
    <citation type="submission" date="2021-01" db="EMBL/GenBank/DDBJ databases">
        <authorList>
            <person name="Corre E."/>
            <person name="Pelletier E."/>
            <person name="Niang G."/>
            <person name="Scheremetjew M."/>
            <person name="Finn R."/>
            <person name="Kale V."/>
            <person name="Holt S."/>
            <person name="Cochrane G."/>
            <person name="Meng A."/>
            <person name="Brown T."/>
            <person name="Cohen L."/>
        </authorList>
    </citation>
    <scope>NUCLEOTIDE SEQUENCE</scope>
    <source>
        <strain evidence="9">Isolate 1302-5</strain>
    </source>
</reference>
<feature type="compositionally biased region" description="Basic and acidic residues" evidence="7">
    <location>
        <begin position="313"/>
        <end position="324"/>
    </location>
</feature>
<dbReference type="PANTHER" id="PTHR11266">
    <property type="entry name" value="PEROXISOMAL MEMBRANE PROTEIN 2, PXMP2 MPV17"/>
    <property type="match status" value="1"/>
</dbReference>
<evidence type="ECO:0000256" key="1">
    <source>
        <dbReference type="ARBA" id="ARBA00004141"/>
    </source>
</evidence>
<comment type="similarity">
    <text evidence="2 6">Belongs to the peroxisomal membrane protein PXMP2/4 family.</text>
</comment>
<evidence type="ECO:0000256" key="8">
    <source>
        <dbReference type="SAM" id="SignalP"/>
    </source>
</evidence>
<dbReference type="PANTHER" id="PTHR11266:SF17">
    <property type="entry name" value="PROTEIN MPV17"/>
    <property type="match status" value="1"/>
</dbReference>
<evidence type="ECO:0000256" key="6">
    <source>
        <dbReference type="RuleBase" id="RU363053"/>
    </source>
</evidence>
<dbReference type="GO" id="GO:0016020">
    <property type="term" value="C:membrane"/>
    <property type="evidence" value="ECO:0007669"/>
    <property type="project" value="UniProtKB-SubCell"/>
</dbReference>
<dbReference type="EMBL" id="HBKQ01041225">
    <property type="protein sequence ID" value="CAE2264873.1"/>
    <property type="molecule type" value="Transcribed_RNA"/>
</dbReference>
<keyword evidence="4" id="KW-1133">Transmembrane helix</keyword>
<protein>
    <submittedName>
        <fullName evidence="9">Uncharacterized protein</fullName>
    </submittedName>
</protein>
<evidence type="ECO:0000256" key="4">
    <source>
        <dbReference type="ARBA" id="ARBA00022989"/>
    </source>
</evidence>
<evidence type="ECO:0000256" key="5">
    <source>
        <dbReference type="ARBA" id="ARBA00023136"/>
    </source>
</evidence>
<keyword evidence="5" id="KW-0472">Membrane</keyword>
<organism evidence="9">
    <name type="scientific">Odontella aurita</name>
    <dbReference type="NCBI Taxonomy" id="265563"/>
    <lineage>
        <taxon>Eukaryota</taxon>
        <taxon>Sar</taxon>
        <taxon>Stramenopiles</taxon>
        <taxon>Ochrophyta</taxon>
        <taxon>Bacillariophyta</taxon>
        <taxon>Mediophyceae</taxon>
        <taxon>Biddulphiophycidae</taxon>
        <taxon>Eupodiscales</taxon>
        <taxon>Odontellaceae</taxon>
        <taxon>Odontella</taxon>
    </lineage>
</organism>
<proteinExistence type="inferred from homology"/>
<evidence type="ECO:0000256" key="3">
    <source>
        <dbReference type="ARBA" id="ARBA00022692"/>
    </source>
</evidence>
<feature type="signal peptide" evidence="8">
    <location>
        <begin position="1"/>
        <end position="17"/>
    </location>
</feature>
<feature type="region of interest" description="Disordered" evidence="7">
    <location>
        <begin position="301"/>
        <end position="324"/>
    </location>
</feature>